<keyword evidence="1" id="KW-0805">Transcription regulation</keyword>
<dbReference type="EMBL" id="JBEFLD010000005">
    <property type="protein sequence ID" value="MEQ6291196.1"/>
    <property type="molecule type" value="Genomic_DNA"/>
</dbReference>
<dbReference type="PROSITE" id="PS00041">
    <property type="entry name" value="HTH_ARAC_FAMILY_1"/>
    <property type="match status" value="1"/>
</dbReference>
<evidence type="ECO:0000256" key="3">
    <source>
        <dbReference type="ARBA" id="ARBA00023159"/>
    </source>
</evidence>
<dbReference type="PANTHER" id="PTHR47894:SF4">
    <property type="entry name" value="HTH-TYPE TRANSCRIPTIONAL REGULATOR GADX"/>
    <property type="match status" value="1"/>
</dbReference>
<gene>
    <name evidence="6" type="ORF">ABNW52_11295</name>
</gene>
<keyword evidence="4" id="KW-0804">Transcription</keyword>
<dbReference type="Proteomes" id="UP001433638">
    <property type="component" value="Unassembled WGS sequence"/>
</dbReference>
<evidence type="ECO:0000313" key="7">
    <source>
        <dbReference type="Proteomes" id="UP001433638"/>
    </source>
</evidence>
<name>A0ABV1M4P4_9NEIS</name>
<dbReference type="PROSITE" id="PS01124">
    <property type="entry name" value="HTH_ARAC_FAMILY_2"/>
    <property type="match status" value="1"/>
</dbReference>
<proteinExistence type="predicted"/>
<dbReference type="InterPro" id="IPR009057">
    <property type="entry name" value="Homeodomain-like_sf"/>
</dbReference>
<dbReference type="InterPro" id="IPR037923">
    <property type="entry name" value="HTH-like"/>
</dbReference>
<evidence type="ECO:0000256" key="2">
    <source>
        <dbReference type="ARBA" id="ARBA00023125"/>
    </source>
</evidence>
<feature type="domain" description="HTH araC/xylS-type" evidence="5">
    <location>
        <begin position="168"/>
        <end position="265"/>
    </location>
</feature>
<comment type="caution">
    <text evidence="6">The sequence shown here is derived from an EMBL/GenBank/DDBJ whole genome shotgun (WGS) entry which is preliminary data.</text>
</comment>
<keyword evidence="3" id="KW-0010">Activator</keyword>
<dbReference type="SMART" id="SM00342">
    <property type="entry name" value="HTH_ARAC"/>
    <property type="match status" value="1"/>
</dbReference>
<organism evidence="6 7">
    <name type="scientific">Vogesella oryzagri</name>
    <dbReference type="NCBI Taxonomy" id="3160864"/>
    <lineage>
        <taxon>Bacteria</taxon>
        <taxon>Pseudomonadati</taxon>
        <taxon>Pseudomonadota</taxon>
        <taxon>Betaproteobacteria</taxon>
        <taxon>Neisseriales</taxon>
        <taxon>Chromobacteriaceae</taxon>
        <taxon>Vogesella</taxon>
    </lineage>
</organism>
<dbReference type="SUPFAM" id="SSF46689">
    <property type="entry name" value="Homeodomain-like"/>
    <property type="match status" value="1"/>
</dbReference>
<dbReference type="Pfam" id="PF02311">
    <property type="entry name" value="AraC_binding"/>
    <property type="match status" value="1"/>
</dbReference>
<evidence type="ECO:0000256" key="1">
    <source>
        <dbReference type="ARBA" id="ARBA00023015"/>
    </source>
</evidence>
<keyword evidence="7" id="KW-1185">Reference proteome</keyword>
<sequence length="270" mass="29346">MQRDLPLFIFRSLQRQRLAQVPVLSTLLIAVEHGEKQLITASGRWHCPAGSWLVIPAGQTVEIVNQPAAPGGYHAWTLAQPQAWLQRLLAQYGPQLPALPWPQDTPVFRPAPAAVAELARLQALLPQAQAGSLGAARAEHAWQGLMLALAEARQGADLFRQPRQDVSAQVQSLLAFDPARDWQAGDIAAGLAMSSATLRRRLAAEATSFSTLLNEVRMERALGLVNASQQALTQVAAACGYQSPSRFSAAFRQRFGVSPSQLRQQRDQPA</sequence>
<evidence type="ECO:0000256" key="4">
    <source>
        <dbReference type="ARBA" id="ARBA00023163"/>
    </source>
</evidence>
<dbReference type="PRINTS" id="PR00032">
    <property type="entry name" value="HTHARAC"/>
</dbReference>
<dbReference type="InterPro" id="IPR018060">
    <property type="entry name" value="HTH_AraC"/>
</dbReference>
<protein>
    <submittedName>
        <fullName evidence="6">AraC family transcriptional regulator</fullName>
    </submittedName>
</protein>
<dbReference type="Gene3D" id="1.10.10.60">
    <property type="entry name" value="Homeodomain-like"/>
    <property type="match status" value="1"/>
</dbReference>
<dbReference type="Pfam" id="PF12833">
    <property type="entry name" value="HTH_18"/>
    <property type="match status" value="1"/>
</dbReference>
<keyword evidence="2" id="KW-0238">DNA-binding</keyword>
<dbReference type="InterPro" id="IPR003313">
    <property type="entry name" value="AraC-bd"/>
</dbReference>
<evidence type="ECO:0000313" key="6">
    <source>
        <dbReference type="EMBL" id="MEQ6291196.1"/>
    </source>
</evidence>
<accession>A0ABV1M4P4</accession>
<reference evidence="6" key="1">
    <citation type="submission" date="2024-06" db="EMBL/GenBank/DDBJ databases">
        <title>Genome sequence of Vogesella sp. MAHUQ-64.</title>
        <authorList>
            <person name="Huq M.A."/>
        </authorList>
    </citation>
    <scope>NUCLEOTIDE SEQUENCE</scope>
    <source>
        <strain evidence="6">MAHUQ-64</strain>
    </source>
</reference>
<dbReference type="RefSeq" id="WP_349587693.1">
    <property type="nucleotide sequence ID" value="NZ_JBEFLD010000005.1"/>
</dbReference>
<dbReference type="PANTHER" id="PTHR47894">
    <property type="entry name" value="HTH-TYPE TRANSCRIPTIONAL REGULATOR GADX"/>
    <property type="match status" value="1"/>
</dbReference>
<dbReference type="InterPro" id="IPR018062">
    <property type="entry name" value="HTH_AraC-typ_CS"/>
</dbReference>
<evidence type="ECO:0000259" key="5">
    <source>
        <dbReference type="PROSITE" id="PS01124"/>
    </source>
</evidence>
<dbReference type="SUPFAM" id="SSF51215">
    <property type="entry name" value="Regulatory protein AraC"/>
    <property type="match status" value="1"/>
</dbReference>
<dbReference type="InterPro" id="IPR020449">
    <property type="entry name" value="Tscrpt_reg_AraC-type_HTH"/>
</dbReference>